<dbReference type="Gene3D" id="3.30.560.10">
    <property type="entry name" value="Glucose Oxidase, domain 3"/>
    <property type="match status" value="1"/>
</dbReference>
<name>A0A7Y0GAC5_9SPHN</name>
<dbReference type="Gene3D" id="3.50.50.60">
    <property type="entry name" value="FAD/NAD(P)-binding domain"/>
    <property type="match status" value="1"/>
</dbReference>
<dbReference type="InterPro" id="IPR007867">
    <property type="entry name" value="GMC_OxRtase_C"/>
</dbReference>
<organism evidence="4 5">
    <name type="scientific">Novosphingobium olei</name>
    <dbReference type="NCBI Taxonomy" id="2728851"/>
    <lineage>
        <taxon>Bacteria</taxon>
        <taxon>Pseudomonadati</taxon>
        <taxon>Pseudomonadota</taxon>
        <taxon>Alphaproteobacteria</taxon>
        <taxon>Sphingomonadales</taxon>
        <taxon>Sphingomonadaceae</taxon>
        <taxon>Novosphingobium</taxon>
    </lineage>
</organism>
<dbReference type="InterPro" id="IPR012132">
    <property type="entry name" value="GMC_OxRdtase"/>
</dbReference>
<dbReference type="Pfam" id="PF05199">
    <property type="entry name" value="GMC_oxred_C"/>
    <property type="match status" value="1"/>
</dbReference>
<dbReference type="AlphaFoldDB" id="A0A7Y0GAC5"/>
<reference evidence="4 5" key="1">
    <citation type="submission" date="2020-04" db="EMBL/GenBank/DDBJ databases">
        <title>Novosphingobium sp. TW-4 isolated from soil.</title>
        <authorList>
            <person name="Dahal R.H."/>
            <person name="Chaudhary D.K."/>
        </authorList>
    </citation>
    <scope>NUCLEOTIDE SEQUENCE [LARGE SCALE GENOMIC DNA]</scope>
    <source>
        <strain evidence="4 5">TW-4</strain>
    </source>
</reference>
<keyword evidence="5" id="KW-1185">Reference proteome</keyword>
<comment type="caution">
    <text evidence="4">The sequence shown here is derived from an EMBL/GenBank/DDBJ whole genome shotgun (WGS) entry which is preliminary data.</text>
</comment>
<dbReference type="SUPFAM" id="SSF54373">
    <property type="entry name" value="FAD-linked reductases, C-terminal domain"/>
    <property type="match status" value="1"/>
</dbReference>
<comment type="similarity">
    <text evidence="1">Belongs to the GMC oxidoreductase family.</text>
</comment>
<sequence length="208" mass="22057">MCCDRLDRGDLAPQREPIISGTPAERDFSGWSASVSYLRPASRGETRLRSSDLVAPTAIYRNYLNHPKDPAALIAALRRVDQIDAMPGLNSLLVRRLASSENLNLTKDRSVDGNIRAFGNTINHPVGTSKMGGAGEAVVDNLLRVHGVSGLRLADAAIMPTIVSSDTNAPAIIIGAMAAWMIMVDNAAGSRTVGSSTLLKPACVPSPR</sequence>
<evidence type="ECO:0000259" key="3">
    <source>
        <dbReference type="Pfam" id="PF05199"/>
    </source>
</evidence>
<evidence type="ECO:0000313" key="4">
    <source>
        <dbReference type="EMBL" id="NML93953.1"/>
    </source>
</evidence>
<dbReference type="EMBL" id="JABBGM010000003">
    <property type="protein sequence ID" value="NML93953.1"/>
    <property type="molecule type" value="Genomic_DNA"/>
</dbReference>
<dbReference type="SUPFAM" id="SSF51905">
    <property type="entry name" value="FAD/NAD(P)-binding domain"/>
    <property type="match status" value="1"/>
</dbReference>
<dbReference type="GO" id="GO:0050660">
    <property type="term" value="F:flavin adenine dinucleotide binding"/>
    <property type="evidence" value="ECO:0007669"/>
    <property type="project" value="InterPro"/>
</dbReference>
<feature type="compositionally biased region" description="Basic and acidic residues" evidence="2">
    <location>
        <begin position="1"/>
        <end position="10"/>
    </location>
</feature>
<evidence type="ECO:0000313" key="5">
    <source>
        <dbReference type="Proteomes" id="UP000583556"/>
    </source>
</evidence>
<protein>
    <recommendedName>
        <fullName evidence="3">Glucose-methanol-choline oxidoreductase C-terminal domain-containing protein</fullName>
    </recommendedName>
</protein>
<evidence type="ECO:0000256" key="1">
    <source>
        <dbReference type="ARBA" id="ARBA00010790"/>
    </source>
</evidence>
<accession>A0A7Y0GAC5</accession>
<feature type="region of interest" description="Disordered" evidence="2">
    <location>
        <begin position="1"/>
        <end position="23"/>
    </location>
</feature>
<dbReference type="PANTHER" id="PTHR11552:SF147">
    <property type="entry name" value="CHOLINE DEHYDROGENASE, MITOCHONDRIAL"/>
    <property type="match status" value="1"/>
</dbReference>
<proteinExistence type="inferred from homology"/>
<dbReference type="Proteomes" id="UP000583556">
    <property type="component" value="Unassembled WGS sequence"/>
</dbReference>
<dbReference type="PANTHER" id="PTHR11552">
    <property type="entry name" value="GLUCOSE-METHANOL-CHOLINE GMC OXIDOREDUCTASE"/>
    <property type="match status" value="1"/>
</dbReference>
<dbReference type="GO" id="GO:0016614">
    <property type="term" value="F:oxidoreductase activity, acting on CH-OH group of donors"/>
    <property type="evidence" value="ECO:0007669"/>
    <property type="project" value="InterPro"/>
</dbReference>
<dbReference type="InterPro" id="IPR036188">
    <property type="entry name" value="FAD/NAD-bd_sf"/>
</dbReference>
<evidence type="ECO:0000256" key="2">
    <source>
        <dbReference type="SAM" id="MobiDB-lite"/>
    </source>
</evidence>
<feature type="domain" description="Glucose-methanol-choline oxidoreductase C-terminal" evidence="3">
    <location>
        <begin position="40"/>
        <end position="175"/>
    </location>
</feature>
<gene>
    <name evidence="4" type="ORF">HHL27_09765</name>
</gene>